<feature type="region of interest" description="Disordered" evidence="1">
    <location>
        <begin position="1"/>
        <end position="31"/>
    </location>
</feature>
<evidence type="ECO:0000313" key="3">
    <source>
        <dbReference type="EMBL" id="MEE2037614.1"/>
    </source>
</evidence>
<feature type="compositionally biased region" description="Basic and acidic residues" evidence="1">
    <location>
        <begin position="15"/>
        <end position="31"/>
    </location>
</feature>
<evidence type="ECO:0000313" key="4">
    <source>
        <dbReference type="Proteomes" id="UP001356095"/>
    </source>
</evidence>
<feature type="domain" description="Tetracyclin repressor-like C-terminal" evidence="2">
    <location>
        <begin position="34"/>
        <end position="144"/>
    </location>
</feature>
<evidence type="ECO:0000259" key="2">
    <source>
        <dbReference type="Pfam" id="PF17929"/>
    </source>
</evidence>
<sequence length="151" mass="16089">MPRATARGSPRSPRLNRDDPGRSRTRKDRERPLLAKRRILCDLLSAQAGVLEHNVSPQVAARHMHAAVDNVAGLAALAEQHLPELGESAPQSTAAMIMAVGAVWTHARPSPAMLAAYEADPSLTAFQLDFTTALQEKPATLIAGTIARASA</sequence>
<reference evidence="3 4" key="1">
    <citation type="submission" date="2023-08" db="EMBL/GenBank/DDBJ databases">
        <authorList>
            <person name="Girao M."/>
            <person name="Carvalho M.F."/>
        </authorList>
    </citation>
    <scope>NUCLEOTIDE SEQUENCE [LARGE SCALE GENOMIC DNA]</scope>
    <source>
        <strain evidence="3 4">CT-R113</strain>
    </source>
</reference>
<keyword evidence="4" id="KW-1185">Reference proteome</keyword>
<protein>
    <recommendedName>
        <fullName evidence="2">Tetracyclin repressor-like C-terminal domain-containing protein</fullName>
    </recommendedName>
</protein>
<dbReference type="Proteomes" id="UP001356095">
    <property type="component" value="Unassembled WGS sequence"/>
</dbReference>
<dbReference type="InterPro" id="IPR041483">
    <property type="entry name" value="TetR_C_34"/>
</dbReference>
<comment type="caution">
    <text evidence="3">The sequence shown here is derived from an EMBL/GenBank/DDBJ whole genome shotgun (WGS) entry which is preliminary data.</text>
</comment>
<dbReference type="Gene3D" id="1.10.357.10">
    <property type="entry name" value="Tetracycline Repressor, domain 2"/>
    <property type="match status" value="1"/>
</dbReference>
<dbReference type="RefSeq" id="WP_407941980.1">
    <property type="nucleotide sequence ID" value="NZ_JAUZMY010000008.1"/>
</dbReference>
<evidence type="ECO:0000256" key="1">
    <source>
        <dbReference type="SAM" id="MobiDB-lite"/>
    </source>
</evidence>
<gene>
    <name evidence="3" type="ORF">Q8791_10320</name>
</gene>
<dbReference type="EMBL" id="JAUZMY010000008">
    <property type="protein sequence ID" value="MEE2037614.1"/>
    <property type="molecule type" value="Genomic_DNA"/>
</dbReference>
<name>A0ABU7K604_9ACTN</name>
<organism evidence="3 4">
    <name type="scientific">Nocardiopsis codii</name>
    <dbReference type="NCBI Taxonomy" id="3065942"/>
    <lineage>
        <taxon>Bacteria</taxon>
        <taxon>Bacillati</taxon>
        <taxon>Actinomycetota</taxon>
        <taxon>Actinomycetes</taxon>
        <taxon>Streptosporangiales</taxon>
        <taxon>Nocardiopsidaceae</taxon>
        <taxon>Nocardiopsis</taxon>
    </lineage>
</organism>
<accession>A0ABU7K604</accession>
<dbReference type="Pfam" id="PF17929">
    <property type="entry name" value="TetR_C_34"/>
    <property type="match status" value="1"/>
</dbReference>
<proteinExistence type="predicted"/>